<evidence type="ECO:0000313" key="3">
    <source>
        <dbReference type="EMBL" id="MBD3870819.1"/>
    </source>
</evidence>
<dbReference type="InterPro" id="IPR023065">
    <property type="entry name" value="Uncharacterised_ApaG"/>
</dbReference>
<name>A0A8J6Y742_9BACT</name>
<dbReference type="EMBL" id="JACXWA010000092">
    <property type="protein sequence ID" value="MBD3870819.1"/>
    <property type="molecule type" value="Genomic_DNA"/>
</dbReference>
<organism evidence="3 4">
    <name type="scientific">Candidatus Sulfomarinibacter kjeldsenii</name>
    <dbReference type="NCBI Taxonomy" id="2885994"/>
    <lineage>
        <taxon>Bacteria</taxon>
        <taxon>Pseudomonadati</taxon>
        <taxon>Acidobacteriota</taxon>
        <taxon>Thermoanaerobaculia</taxon>
        <taxon>Thermoanaerobaculales</taxon>
        <taxon>Candidatus Sulfomarinibacteraceae</taxon>
        <taxon>Candidatus Sulfomarinibacter</taxon>
    </lineage>
</organism>
<dbReference type="PANTHER" id="PTHR47191">
    <property type="entry name" value="OS05G0170800 PROTEIN"/>
    <property type="match status" value="1"/>
</dbReference>
<dbReference type="Gene3D" id="2.60.40.1470">
    <property type="entry name" value="ApaG domain"/>
    <property type="match status" value="1"/>
</dbReference>
<dbReference type="SUPFAM" id="SSF110069">
    <property type="entry name" value="ApaG-like"/>
    <property type="match status" value="1"/>
</dbReference>
<dbReference type="InterPro" id="IPR036767">
    <property type="entry name" value="ApaG_sf"/>
</dbReference>
<gene>
    <name evidence="3" type="primary">apaG</name>
    <name evidence="3" type="ORF">IFJ97_05605</name>
</gene>
<reference evidence="3 4" key="1">
    <citation type="submission" date="2020-08" db="EMBL/GenBank/DDBJ databases">
        <title>Acidobacteriota in marine sediments use diverse sulfur dissimilation pathways.</title>
        <authorList>
            <person name="Wasmund K."/>
        </authorList>
    </citation>
    <scope>NUCLEOTIDE SEQUENCE [LARGE SCALE GENOMIC DNA]</scope>
    <source>
        <strain evidence="3">MAG AM3-A</strain>
    </source>
</reference>
<evidence type="ECO:0000313" key="4">
    <source>
        <dbReference type="Proteomes" id="UP000598633"/>
    </source>
</evidence>
<dbReference type="InterPro" id="IPR007474">
    <property type="entry name" value="ApaG_domain"/>
</dbReference>
<evidence type="ECO:0000256" key="1">
    <source>
        <dbReference type="ARBA" id="ARBA00017693"/>
    </source>
</evidence>
<accession>A0A8J6Y742</accession>
<feature type="domain" description="ApaG" evidence="2">
    <location>
        <begin position="5"/>
        <end position="129"/>
    </location>
</feature>
<dbReference type="Pfam" id="PF04379">
    <property type="entry name" value="DUF525"/>
    <property type="match status" value="1"/>
</dbReference>
<dbReference type="NCBIfam" id="NF003967">
    <property type="entry name" value="PRK05461.1"/>
    <property type="match status" value="1"/>
</dbReference>
<protein>
    <recommendedName>
        <fullName evidence="1">Protein ApaG</fullName>
    </recommendedName>
</protein>
<dbReference type="HAMAP" id="MF_00791">
    <property type="entry name" value="ApaG"/>
    <property type="match status" value="1"/>
</dbReference>
<dbReference type="PANTHER" id="PTHR47191:SF2">
    <property type="entry name" value="OS05G0170800 PROTEIN"/>
    <property type="match status" value="1"/>
</dbReference>
<evidence type="ECO:0000259" key="2">
    <source>
        <dbReference type="PROSITE" id="PS51087"/>
    </source>
</evidence>
<proteinExistence type="inferred from homology"/>
<dbReference type="PROSITE" id="PS51087">
    <property type="entry name" value="APAG"/>
    <property type="match status" value="1"/>
</dbReference>
<sequence>MVDSEATTRSIQVTVRSSYVPERSLPAQGRWFFSYRIRISNRGSVPVQLLNRHWVITDAHGGMEEVRGPGVIGEQPVMAPGESHEYTSFCPLGTPFGTMEGSYEMVTEDGERFWVKIGQFTLSQPLAVN</sequence>
<comment type="caution">
    <text evidence="3">The sequence shown here is derived from an EMBL/GenBank/DDBJ whole genome shotgun (WGS) entry which is preliminary data.</text>
</comment>
<dbReference type="Proteomes" id="UP000598633">
    <property type="component" value="Unassembled WGS sequence"/>
</dbReference>
<dbReference type="InterPro" id="IPR050718">
    <property type="entry name" value="ApaG-like"/>
</dbReference>
<dbReference type="AlphaFoldDB" id="A0A8J6Y742"/>